<sequence>MQKNNFLFIALLMLIVSKTVLGQNFDYKISPLSNESSITNNVVSSFYKDRKGFLWIGKMDGLYRYNGYDFEIFSNTFNSNTGLSNPWVTDLDGSGDYLIVGTKNGLNLLNKSNQTFSYIFPSDINSEFSNHITAIDANEGNSEFLMGTTNGLFKVTLQKDGTFYINRIGLEGFDSVFNAPEIDQILSVPGGSIIRSSKNLFYLASKDKEAKRLEVEVVSGRRIGDSNALYLTKMGQLLVFADGNTYFTNLDKAEPIQSLLKVQNISNIYDNWPKPERVNTFLEDVNGAIWIGTEGEGLYVYHKKTNSWQNYIYKINRENVLKNDFVRALYEDTSGLLFVGTDAGVNAINTQQKRFQVFDHINDKTTGETEIVNVHGILEDALGNLWVGARGKGLFVLGTDFVVTMASDVNSSFGHIRSIIQDAKGEIWIGTQDGIYILDANFEVTQKDLVNQFKGKRPSLLPGEHIYAIMEDPDGNKWVSTANGLFVYTAKGETKKLTNTSIGTSLDNKIVYSLLLDSSDRIWLGTLNGMIAYLDYKDYSTQISLYRNMGKPLDFKIIRITEEYKKFIENYETYSICEVGKGNILVGTNFGICSIDLSKKEITPYSSLSTTSDSLNLGTSYVYGLLYEELSNTLWASSNNGLFTYDFNDGDLQRYGVKDGLQSLEFNGNSVYKGKNGHLYFGGARGLNVYDSSVKWNKSDYSPNVVLTGLLVNGKRITVDDGSQILTKVVSHTSNIQLKANHNTVGLEFVSLHLPYSSNNLYKCKLIGVDRDWRYLGTKRSINYANLPEGEYEFQLMGSNNDGVWNKDILRFGMEVLPAWYVTWWMMLLWYVLGVGIVVSFVVIILKNRDNRNELRIKEMERVKLAEIYESKLMFFTNISHELRTPLSLILDPVFSLIQDRRYYAKHRELLDIVKNNVERLRRLIDQIMDFRKYEYGKMELQIVEGDMVDTVKSIYNSFVHLSKVKNIRFRVKLPKGSIMMFYDQDKVEKILYNILSNSFKSVTNKGKVQLTLGELSNKRKYLNSDKYKLICGEKFIVEPEHYVYLKIADNGVGILEEDIHEIFTRFYQSDSVNSGTGIGLYMVKQLTEMHNGSILLNSKRNEGSTFIVILPKNRDLYEVSKSSLSVSPNKERILEELPSISEAPLVLEGAKKHSLVIVEDNDELRMYLKHILKDYYNVYTANNGLEGIDLIKEEIPDLVVSDIVMPEISGLDLCRQLKENFETSHIPIILLTAKAFDQQVVEGINSGADVYLIKPFNKDVLLANINNLIQNREKLRLMFQNSTILEPSKVTVTSVDEKLLLNLKQAIEDNIQDQNLTLEMLATEIGVSRAQMFRKVKALTGLTPNNFIKSIRLKFAVQLLEEEKFQMAEIAYLSGFKEASYFSRCFKETYGCTPKEYTKNHKRN</sequence>
<dbReference type="EC" id="2.7.13.3" evidence="2"/>
<dbReference type="InterPro" id="IPR004358">
    <property type="entry name" value="Sig_transdc_His_kin-like_C"/>
</dbReference>
<dbReference type="Gene3D" id="1.10.287.130">
    <property type="match status" value="1"/>
</dbReference>
<dbReference type="InterPro" id="IPR005467">
    <property type="entry name" value="His_kinase_dom"/>
</dbReference>
<accession>A0A430K4H8</accession>
<dbReference type="InterPro" id="IPR003661">
    <property type="entry name" value="HisK_dim/P_dom"/>
</dbReference>
<feature type="domain" description="HTH araC/xylS-type" evidence="9">
    <location>
        <begin position="1302"/>
        <end position="1401"/>
    </location>
</feature>
<keyword evidence="12" id="KW-0808">Transferase</keyword>
<dbReference type="Proteomes" id="UP000267585">
    <property type="component" value="Unassembled WGS sequence"/>
</dbReference>
<keyword evidence="13" id="KW-1185">Reference proteome</keyword>
<protein>
    <recommendedName>
        <fullName evidence="2">histidine kinase</fullName>
        <ecNumber evidence="2">2.7.13.3</ecNumber>
    </recommendedName>
</protein>
<feature type="modified residue" description="4-aspartylphosphate" evidence="7">
    <location>
        <position position="1203"/>
    </location>
</feature>
<dbReference type="Gene3D" id="1.10.10.60">
    <property type="entry name" value="Homeodomain-like"/>
    <property type="match status" value="2"/>
</dbReference>
<evidence type="ECO:0000259" key="9">
    <source>
        <dbReference type="PROSITE" id="PS01124"/>
    </source>
</evidence>
<gene>
    <name evidence="12" type="ORF">EHW67_08635</name>
</gene>
<dbReference type="Gene3D" id="2.60.40.10">
    <property type="entry name" value="Immunoglobulins"/>
    <property type="match status" value="1"/>
</dbReference>
<evidence type="ECO:0000256" key="2">
    <source>
        <dbReference type="ARBA" id="ARBA00012438"/>
    </source>
</evidence>
<dbReference type="Pfam" id="PF12833">
    <property type="entry name" value="HTH_18"/>
    <property type="match status" value="1"/>
</dbReference>
<keyword evidence="8" id="KW-0812">Transmembrane</keyword>
<keyword evidence="8" id="KW-0472">Membrane</keyword>
<dbReference type="InterPro" id="IPR001789">
    <property type="entry name" value="Sig_transdc_resp-reg_receiver"/>
</dbReference>
<keyword evidence="4" id="KW-0805">Transcription regulation</keyword>
<evidence type="ECO:0000256" key="4">
    <source>
        <dbReference type="ARBA" id="ARBA00023015"/>
    </source>
</evidence>
<dbReference type="Pfam" id="PF00512">
    <property type="entry name" value="HisKA"/>
    <property type="match status" value="1"/>
</dbReference>
<comment type="catalytic activity">
    <reaction evidence="1">
        <text>ATP + protein L-histidine = ADP + protein N-phospho-L-histidine.</text>
        <dbReference type="EC" id="2.7.13.3"/>
    </reaction>
</comment>
<dbReference type="InterPro" id="IPR003594">
    <property type="entry name" value="HATPase_dom"/>
</dbReference>
<dbReference type="SUPFAM" id="SSF47384">
    <property type="entry name" value="Homodimeric domain of signal transducing histidine kinase"/>
    <property type="match status" value="1"/>
</dbReference>
<dbReference type="SMART" id="SM00387">
    <property type="entry name" value="HATPase_c"/>
    <property type="match status" value="1"/>
</dbReference>
<dbReference type="PRINTS" id="PR00344">
    <property type="entry name" value="BCTRLSENSOR"/>
</dbReference>
<dbReference type="GO" id="GO:0043565">
    <property type="term" value="F:sequence-specific DNA binding"/>
    <property type="evidence" value="ECO:0007669"/>
    <property type="project" value="InterPro"/>
</dbReference>
<evidence type="ECO:0000256" key="5">
    <source>
        <dbReference type="ARBA" id="ARBA00023125"/>
    </source>
</evidence>
<keyword evidence="12" id="KW-0418">Kinase</keyword>
<dbReference type="InterPro" id="IPR013783">
    <property type="entry name" value="Ig-like_fold"/>
</dbReference>
<dbReference type="SUPFAM" id="SSF46689">
    <property type="entry name" value="Homeodomain-like"/>
    <property type="match status" value="1"/>
</dbReference>
<dbReference type="InterPro" id="IPR011123">
    <property type="entry name" value="Y_Y_Y"/>
</dbReference>
<dbReference type="InterPro" id="IPR011110">
    <property type="entry name" value="Reg_prop"/>
</dbReference>
<dbReference type="Pfam" id="PF07495">
    <property type="entry name" value="Y_Y_Y"/>
    <property type="match status" value="1"/>
</dbReference>
<dbReference type="PROSITE" id="PS50109">
    <property type="entry name" value="HIS_KIN"/>
    <property type="match status" value="1"/>
</dbReference>
<feature type="transmembrane region" description="Helical" evidence="8">
    <location>
        <begin position="824"/>
        <end position="846"/>
    </location>
</feature>
<dbReference type="GO" id="GO:0000155">
    <property type="term" value="F:phosphorelay sensor kinase activity"/>
    <property type="evidence" value="ECO:0007669"/>
    <property type="project" value="InterPro"/>
</dbReference>
<dbReference type="SMART" id="SM00388">
    <property type="entry name" value="HisKA"/>
    <property type="match status" value="1"/>
</dbReference>
<keyword evidence="8" id="KW-1133">Transmembrane helix</keyword>
<evidence type="ECO:0000313" key="12">
    <source>
        <dbReference type="EMBL" id="RTE53990.1"/>
    </source>
</evidence>
<dbReference type="InterPro" id="IPR036890">
    <property type="entry name" value="HATPase_C_sf"/>
</dbReference>
<dbReference type="InterPro" id="IPR018060">
    <property type="entry name" value="HTH_AraC"/>
</dbReference>
<feature type="domain" description="Histidine kinase" evidence="10">
    <location>
        <begin position="878"/>
        <end position="1115"/>
    </location>
</feature>
<keyword evidence="5" id="KW-0238">DNA-binding</keyword>
<reference evidence="12 13" key="1">
    <citation type="submission" date="2018-11" db="EMBL/GenBank/DDBJ databases">
        <title>Arenibacter aquaticus sp.nov., a marine bacterium isolated from surface seawater in the South China Sea.</title>
        <authorList>
            <person name="Guo J."/>
            <person name="Sun J."/>
        </authorList>
    </citation>
    <scope>NUCLEOTIDE SEQUENCE [LARGE SCALE GENOMIC DNA]</scope>
    <source>
        <strain evidence="12 13">GUO666</strain>
    </source>
</reference>
<dbReference type="InterPro" id="IPR015943">
    <property type="entry name" value="WD40/YVTN_repeat-like_dom_sf"/>
</dbReference>
<evidence type="ECO:0000256" key="8">
    <source>
        <dbReference type="SAM" id="Phobius"/>
    </source>
</evidence>
<dbReference type="GO" id="GO:0003700">
    <property type="term" value="F:DNA-binding transcription factor activity"/>
    <property type="evidence" value="ECO:0007669"/>
    <property type="project" value="InterPro"/>
</dbReference>
<dbReference type="Gene3D" id="2.130.10.10">
    <property type="entry name" value="YVTN repeat-like/Quinoprotein amine dehydrogenase"/>
    <property type="match status" value="4"/>
</dbReference>
<dbReference type="InterPro" id="IPR009057">
    <property type="entry name" value="Homeodomain-like_sf"/>
</dbReference>
<dbReference type="Pfam" id="PF07494">
    <property type="entry name" value="Reg_prop"/>
    <property type="match status" value="2"/>
</dbReference>
<proteinExistence type="predicted"/>
<organism evidence="12 13">
    <name type="scientific">Arenibacter aquaticus</name>
    <dbReference type="NCBI Taxonomy" id="2489054"/>
    <lineage>
        <taxon>Bacteria</taxon>
        <taxon>Pseudomonadati</taxon>
        <taxon>Bacteroidota</taxon>
        <taxon>Flavobacteriia</taxon>
        <taxon>Flavobacteriales</taxon>
        <taxon>Flavobacteriaceae</taxon>
        <taxon>Arenibacter</taxon>
    </lineage>
</organism>
<dbReference type="PANTHER" id="PTHR43547:SF2">
    <property type="entry name" value="HYBRID SIGNAL TRANSDUCTION HISTIDINE KINASE C"/>
    <property type="match status" value="1"/>
</dbReference>
<dbReference type="SMART" id="SM00448">
    <property type="entry name" value="REC"/>
    <property type="match status" value="1"/>
</dbReference>
<keyword evidence="3 7" id="KW-0597">Phosphoprotein</keyword>
<dbReference type="InterPro" id="IPR036097">
    <property type="entry name" value="HisK_dim/P_sf"/>
</dbReference>
<dbReference type="Gene3D" id="3.30.565.10">
    <property type="entry name" value="Histidine kinase-like ATPase, C-terminal domain"/>
    <property type="match status" value="1"/>
</dbReference>
<dbReference type="CDD" id="cd00075">
    <property type="entry name" value="HATPase"/>
    <property type="match status" value="1"/>
</dbReference>
<dbReference type="PROSITE" id="PS50110">
    <property type="entry name" value="RESPONSE_REGULATORY"/>
    <property type="match status" value="1"/>
</dbReference>
<dbReference type="PROSITE" id="PS01124">
    <property type="entry name" value="HTH_ARAC_FAMILY_2"/>
    <property type="match status" value="1"/>
</dbReference>
<dbReference type="Pfam" id="PF00072">
    <property type="entry name" value="Response_reg"/>
    <property type="match status" value="1"/>
</dbReference>
<evidence type="ECO:0000256" key="6">
    <source>
        <dbReference type="ARBA" id="ARBA00023163"/>
    </source>
</evidence>
<dbReference type="FunFam" id="1.10.287.130:FF:000045">
    <property type="entry name" value="Two-component system sensor histidine kinase/response regulator"/>
    <property type="match status" value="1"/>
</dbReference>
<comment type="caution">
    <text evidence="12">The sequence shown here is derived from an EMBL/GenBank/DDBJ whole genome shotgun (WGS) entry which is preliminary data.</text>
</comment>
<evidence type="ECO:0000256" key="3">
    <source>
        <dbReference type="ARBA" id="ARBA00022553"/>
    </source>
</evidence>
<dbReference type="Gene3D" id="3.40.50.2300">
    <property type="match status" value="1"/>
</dbReference>
<evidence type="ECO:0000259" key="11">
    <source>
        <dbReference type="PROSITE" id="PS50110"/>
    </source>
</evidence>
<dbReference type="InterPro" id="IPR011006">
    <property type="entry name" value="CheY-like_superfamily"/>
</dbReference>
<dbReference type="Pfam" id="PF02518">
    <property type="entry name" value="HATPase_c"/>
    <property type="match status" value="1"/>
</dbReference>
<dbReference type="SUPFAM" id="SSF52172">
    <property type="entry name" value="CheY-like"/>
    <property type="match status" value="1"/>
</dbReference>
<dbReference type="PANTHER" id="PTHR43547">
    <property type="entry name" value="TWO-COMPONENT HISTIDINE KINASE"/>
    <property type="match status" value="1"/>
</dbReference>
<dbReference type="CDD" id="cd00156">
    <property type="entry name" value="REC"/>
    <property type="match status" value="1"/>
</dbReference>
<dbReference type="InterPro" id="IPR018062">
    <property type="entry name" value="HTH_AraC-typ_CS"/>
</dbReference>
<dbReference type="CDD" id="cd00082">
    <property type="entry name" value="HisKA"/>
    <property type="match status" value="1"/>
</dbReference>
<feature type="domain" description="Response regulatory" evidence="11">
    <location>
        <begin position="1155"/>
        <end position="1270"/>
    </location>
</feature>
<evidence type="ECO:0000256" key="1">
    <source>
        <dbReference type="ARBA" id="ARBA00000085"/>
    </source>
</evidence>
<dbReference type="EMBL" id="RQPJ01000003">
    <property type="protein sequence ID" value="RTE53990.1"/>
    <property type="molecule type" value="Genomic_DNA"/>
</dbReference>
<evidence type="ECO:0000259" key="10">
    <source>
        <dbReference type="PROSITE" id="PS50109"/>
    </source>
</evidence>
<evidence type="ECO:0000256" key="7">
    <source>
        <dbReference type="PROSITE-ProRule" id="PRU00169"/>
    </source>
</evidence>
<dbReference type="SUPFAM" id="SSF55874">
    <property type="entry name" value="ATPase domain of HSP90 chaperone/DNA topoisomerase II/histidine kinase"/>
    <property type="match status" value="1"/>
</dbReference>
<evidence type="ECO:0000313" key="13">
    <source>
        <dbReference type="Proteomes" id="UP000267585"/>
    </source>
</evidence>
<dbReference type="SUPFAM" id="SSF63829">
    <property type="entry name" value="Calcium-dependent phosphotriesterase"/>
    <property type="match status" value="2"/>
</dbReference>
<name>A0A430K4H8_9FLAO</name>
<dbReference type="SMART" id="SM00342">
    <property type="entry name" value="HTH_ARAC"/>
    <property type="match status" value="1"/>
</dbReference>
<keyword evidence="6" id="KW-0804">Transcription</keyword>
<dbReference type="PROSITE" id="PS00041">
    <property type="entry name" value="HTH_ARAC_FAMILY_1"/>
    <property type="match status" value="1"/>
</dbReference>